<dbReference type="SUPFAM" id="SSF51735">
    <property type="entry name" value="NAD(P)-binding Rossmann-fold domains"/>
    <property type="match status" value="1"/>
</dbReference>
<evidence type="ECO:0000256" key="2">
    <source>
        <dbReference type="ARBA" id="ARBA00022857"/>
    </source>
</evidence>
<evidence type="ECO:0000259" key="4">
    <source>
        <dbReference type="SMART" id="SM00822"/>
    </source>
</evidence>
<keyword evidence="2" id="KW-0521">NADP</keyword>
<dbReference type="AlphaFoldDB" id="A0A072PNG4"/>
<evidence type="ECO:0000256" key="1">
    <source>
        <dbReference type="ARBA" id="ARBA00006484"/>
    </source>
</evidence>
<dbReference type="GeneID" id="25282179"/>
<dbReference type="SMART" id="SM00822">
    <property type="entry name" value="PKS_KR"/>
    <property type="match status" value="1"/>
</dbReference>
<comment type="similarity">
    <text evidence="1">Belongs to the short-chain dehydrogenases/reductases (SDR) family.</text>
</comment>
<dbReference type="OrthoDB" id="47007at2759"/>
<sequence length="255" mass="27226">MSVQPLFNKIAIVTGGSRGIGAAIAKELAKRGAKLVLTYNSSEAQAKGLMNDIESLGGEAIMIQARGTDRNAPTQVVEVAVKKWGHIDIIVNNAGYGENVSLQDLTHEHWDTTMEVNVRMPVFLLKAALPHLGASPRIVNISSVAARAGPPMMIAYASSKAALEGATRCFATELGQQYNLTANCVDPGPVATDLWLRDTSQAVHDGWERRQKDTPAANRIATTDDISQIVAFLADESSRWSTGSIVNANGGILFS</sequence>
<dbReference type="Gene3D" id="3.40.50.720">
    <property type="entry name" value="NAD(P)-binding Rossmann-like Domain"/>
    <property type="match status" value="1"/>
</dbReference>
<dbReference type="InterPro" id="IPR002347">
    <property type="entry name" value="SDR_fam"/>
</dbReference>
<dbReference type="InterPro" id="IPR057326">
    <property type="entry name" value="KR_dom"/>
</dbReference>
<dbReference type="HOGENOM" id="CLU_010194_1_3_1"/>
<dbReference type="GO" id="GO:0016491">
    <property type="term" value="F:oxidoreductase activity"/>
    <property type="evidence" value="ECO:0007669"/>
    <property type="project" value="UniProtKB-KW"/>
</dbReference>
<dbReference type="EMBL" id="AMGV01000005">
    <property type="protein sequence ID" value="KEF57075.1"/>
    <property type="molecule type" value="Genomic_DNA"/>
</dbReference>
<evidence type="ECO:0000256" key="3">
    <source>
        <dbReference type="ARBA" id="ARBA00023002"/>
    </source>
</evidence>
<dbReference type="Pfam" id="PF13561">
    <property type="entry name" value="adh_short_C2"/>
    <property type="match status" value="1"/>
</dbReference>
<keyword evidence="6" id="KW-1185">Reference proteome</keyword>
<accession>A0A072PNG4</accession>
<dbReference type="Proteomes" id="UP000027920">
    <property type="component" value="Unassembled WGS sequence"/>
</dbReference>
<dbReference type="RefSeq" id="XP_013259665.1">
    <property type="nucleotide sequence ID" value="XM_013404211.1"/>
</dbReference>
<dbReference type="PANTHER" id="PTHR43639:SF1">
    <property type="entry name" value="SHORT-CHAIN DEHYDROGENASE_REDUCTASE FAMILY PROTEIN"/>
    <property type="match status" value="1"/>
</dbReference>
<evidence type="ECO:0000313" key="5">
    <source>
        <dbReference type="EMBL" id="KEF57075.1"/>
    </source>
</evidence>
<dbReference type="InterPro" id="IPR036291">
    <property type="entry name" value="NAD(P)-bd_dom_sf"/>
</dbReference>
<dbReference type="PRINTS" id="PR00080">
    <property type="entry name" value="SDRFAMILY"/>
</dbReference>
<gene>
    <name evidence="5" type="ORF">A1O9_07265</name>
</gene>
<dbReference type="STRING" id="1182545.A0A072PNG4"/>
<protein>
    <recommendedName>
        <fullName evidence="4">Ketoreductase domain-containing protein</fullName>
    </recommendedName>
</protein>
<comment type="caution">
    <text evidence="5">The sequence shown here is derived from an EMBL/GenBank/DDBJ whole genome shotgun (WGS) entry which is preliminary data.</text>
</comment>
<name>A0A072PNG4_9EURO</name>
<dbReference type="PANTHER" id="PTHR43639">
    <property type="entry name" value="OXIDOREDUCTASE, SHORT-CHAIN DEHYDROGENASE/REDUCTASE FAMILY (AFU_ORTHOLOGUE AFUA_5G02870)"/>
    <property type="match status" value="1"/>
</dbReference>
<organism evidence="5 6">
    <name type="scientific">Exophiala aquamarina CBS 119918</name>
    <dbReference type="NCBI Taxonomy" id="1182545"/>
    <lineage>
        <taxon>Eukaryota</taxon>
        <taxon>Fungi</taxon>
        <taxon>Dikarya</taxon>
        <taxon>Ascomycota</taxon>
        <taxon>Pezizomycotina</taxon>
        <taxon>Eurotiomycetes</taxon>
        <taxon>Chaetothyriomycetidae</taxon>
        <taxon>Chaetothyriales</taxon>
        <taxon>Herpotrichiellaceae</taxon>
        <taxon>Exophiala</taxon>
    </lineage>
</organism>
<proteinExistence type="inferred from homology"/>
<reference evidence="5 6" key="1">
    <citation type="submission" date="2013-03" db="EMBL/GenBank/DDBJ databases">
        <title>The Genome Sequence of Exophiala aquamarina CBS 119918.</title>
        <authorList>
            <consortium name="The Broad Institute Genomics Platform"/>
            <person name="Cuomo C."/>
            <person name="de Hoog S."/>
            <person name="Gorbushina A."/>
            <person name="Walker B."/>
            <person name="Young S.K."/>
            <person name="Zeng Q."/>
            <person name="Gargeya S."/>
            <person name="Fitzgerald M."/>
            <person name="Haas B."/>
            <person name="Abouelleil A."/>
            <person name="Allen A.W."/>
            <person name="Alvarado L."/>
            <person name="Arachchi H.M."/>
            <person name="Berlin A.M."/>
            <person name="Chapman S.B."/>
            <person name="Gainer-Dewar J."/>
            <person name="Goldberg J."/>
            <person name="Griggs A."/>
            <person name="Gujja S."/>
            <person name="Hansen M."/>
            <person name="Howarth C."/>
            <person name="Imamovic A."/>
            <person name="Ireland A."/>
            <person name="Larimer J."/>
            <person name="McCowan C."/>
            <person name="Murphy C."/>
            <person name="Pearson M."/>
            <person name="Poon T.W."/>
            <person name="Priest M."/>
            <person name="Roberts A."/>
            <person name="Saif S."/>
            <person name="Shea T."/>
            <person name="Sisk P."/>
            <person name="Sykes S."/>
            <person name="Wortman J."/>
            <person name="Nusbaum C."/>
            <person name="Birren B."/>
        </authorList>
    </citation>
    <scope>NUCLEOTIDE SEQUENCE [LARGE SCALE GENOMIC DNA]</scope>
    <source>
        <strain evidence="5 6">CBS 119918</strain>
    </source>
</reference>
<dbReference type="FunFam" id="3.40.50.720:FF:000084">
    <property type="entry name" value="Short-chain dehydrogenase reductase"/>
    <property type="match status" value="1"/>
</dbReference>
<dbReference type="VEuPathDB" id="FungiDB:A1O9_07265"/>
<dbReference type="CDD" id="cd05233">
    <property type="entry name" value="SDR_c"/>
    <property type="match status" value="1"/>
</dbReference>
<evidence type="ECO:0000313" key="6">
    <source>
        <dbReference type="Proteomes" id="UP000027920"/>
    </source>
</evidence>
<dbReference type="PRINTS" id="PR00081">
    <property type="entry name" value="GDHRDH"/>
</dbReference>
<feature type="domain" description="Ketoreductase" evidence="4">
    <location>
        <begin position="9"/>
        <end position="188"/>
    </location>
</feature>
<keyword evidence="3" id="KW-0560">Oxidoreductase</keyword>